<evidence type="ECO:0000313" key="4">
    <source>
        <dbReference type="Proteomes" id="UP001477278"/>
    </source>
</evidence>
<dbReference type="CDD" id="cd08023">
    <property type="entry name" value="GH16_laminarinase_like"/>
    <property type="match status" value="1"/>
</dbReference>
<sequence>MEYRKILQVASTSLLLAACSQHTFKIPKAQTQHHQANSSDQIVWAINSGGDAYLSSDGIQYQADAIKMASGDASHVVIAKGTILGTQDPNLYLSSRQGETIAYQQPLANGTYSVTLRFAEDQWTQEGKRQFSVWIEGQQRIPVIDVVNDRDGRNMTSYDISVPNVELADGQLNIDFKAATGNASISAIVVRKPYQVDKDWQLLWQDEFNQDGRVDETKWNYELWAPKRVNEELQRYTDRSENVRQQGGNLIIEARRDFFQGDEYSSARITSAGKGDLLYGRVEVRAKLPEGLGTWPAIWMMPSDFDAYAEPCEDPTDEQKLCNSWPNSGEIDILEHVGFDEGRIHSTMHNKAFFWKNFKQRKGALYEPDVTHNFHLYAMEWSPERIDVFIDDTLYFSYINDHQGWQSWPFDKPFHVILNIAVGGGWGGIKGVADDIWPKKMLIDYVRLYQKSH</sequence>
<organism evidence="3 4">
    <name type="scientific">Shewanella vesiculosa</name>
    <dbReference type="NCBI Taxonomy" id="518738"/>
    <lineage>
        <taxon>Bacteria</taxon>
        <taxon>Pseudomonadati</taxon>
        <taxon>Pseudomonadota</taxon>
        <taxon>Gammaproteobacteria</taxon>
        <taxon>Alteromonadales</taxon>
        <taxon>Shewanellaceae</taxon>
        <taxon>Shewanella</taxon>
    </lineage>
</organism>
<dbReference type="RefSeq" id="WP_347690335.1">
    <property type="nucleotide sequence ID" value="NZ_JBDPZN010000004.1"/>
</dbReference>
<evidence type="ECO:0000313" key="3">
    <source>
        <dbReference type="EMBL" id="MEO3683075.1"/>
    </source>
</evidence>
<evidence type="ECO:0000256" key="1">
    <source>
        <dbReference type="ARBA" id="ARBA00006865"/>
    </source>
</evidence>
<dbReference type="PROSITE" id="PS51257">
    <property type="entry name" value="PROKAR_LIPOPROTEIN"/>
    <property type="match status" value="1"/>
</dbReference>
<dbReference type="InterPro" id="IPR008979">
    <property type="entry name" value="Galactose-bd-like_sf"/>
</dbReference>
<protein>
    <submittedName>
        <fullName evidence="3">Malectin domain-containing carbohydrate-binding protein</fullName>
    </submittedName>
</protein>
<dbReference type="Pfam" id="PF11721">
    <property type="entry name" value="Malectin"/>
    <property type="match status" value="1"/>
</dbReference>
<proteinExistence type="inferred from homology"/>
<dbReference type="InterPro" id="IPR013320">
    <property type="entry name" value="ConA-like_dom_sf"/>
</dbReference>
<dbReference type="Pfam" id="PF00722">
    <property type="entry name" value="Glyco_hydro_16"/>
    <property type="match status" value="1"/>
</dbReference>
<dbReference type="PROSITE" id="PS51762">
    <property type="entry name" value="GH16_2"/>
    <property type="match status" value="1"/>
</dbReference>
<dbReference type="Gene3D" id="2.60.120.200">
    <property type="match status" value="1"/>
</dbReference>
<dbReference type="Proteomes" id="UP001477278">
    <property type="component" value="Unassembled WGS sequence"/>
</dbReference>
<comment type="similarity">
    <text evidence="1">Belongs to the glycosyl hydrolase 16 family.</text>
</comment>
<accession>A0ABV0FQG1</accession>
<comment type="caution">
    <text evidence="3">The sequence shown here is derived from an EMBL/GenBank/DDBJ whole genome shotgun (WGS) entry which is preliminary data.</text>
</comment>
<gene>
    <name evidence="3" type="ORF">ABHN84_12330</name>
</gene>
<evidence type="ECO:0000259" key="2">
    <source>
        <dbReference type="PROSITE" id="PS51762"/>
    </source>
</evidence>
<reference evidence="3 4" key="1">
    <citation type="submission" date="2024-05" db="EMBL/GenBank/DDBJ databases">
        <title>Genome sequencing of Marine Estuary Bacteria, Shewanella vesiculosa and S. baltica, and Pseudomonas syringae.</title>
        <authorList>
            <person name="Gurung A."/>
            <person name="Maclea K.S."/>
        </authorList>
    </citation>
    <scope>NUCLEOTIDE SEQUENCE [LARGE SCALE GENOMIC DNA]</scope>
    <source>
        <strain evidence="3 4">1A</strain>
    </source>
</reference>
<dbReference type="Gene3D" id="2.60.120.430">
    <property type="entry name" value="Galactose-binding lectin"/>
    <property type="match status" value="1"/>
</dbReference>
<keyword evidence="4" id="KW-1185">Reference proteome</keyword>
<name>A0ABV0FQG1_9GAMM</name>
<dbReference type="PANTHER" id="PTHR10963">
    <property type="entry name" value="GLYCOSYL HYDROLASE-RELATED"/>
    <property type="match status" value="1"/>
</dbReference>
<dbReference type="InterPro" id="IPR050546">
    <property type="entry name" value="Glycosyl_Hydrlase_16"/>
</dbReference>
<dbReference type="SUPFAM" id="SSF49785">
    <property type="entry name" value="Galactose-binding domain-like"/>
    <property type="match status" value="1"/>
</dbReference>
<dbReference type="SUPFAM" id="SSF49899">
    <property type="entry name" value="Concanavalin A-like lectins/glucanases"/>
    <property type="match status" value="1"/>
</dbReference>
<feature type="domain" description="GH16" evidence="2">
    <location>
        <begin position="202"/>
        <end position="453"/>
    </location>
</feature>
<dbReference type="InterPro" id="IPR000757">
    <property type="entry name" value="Beta-glucanase-like"/>
</dbReference>
<dbReference type="EMBL" id="JBDPZN010000004">
    <property type="protein sequence ID" value="MEO3683075.1"/>
    <property type="molecule type" value="Genomic_DNA"/>
</dbReference>
<dbReference type="InterPro" id="IPR021720">
    <property type="entry name" value="Malectin_dom"/>
</dbReference>
<dbReference type="PANTHER" id="PTHR10963:SF55">
    <property type="entry name" value="GLYCOSIDE HYDROLASE FAMILY 16 PROTEIN"/>
    <property type="match status" value="1"/>
</dbReference>